<dbReference type="InterPro" id="IPR029045">
    <property type="entry name" value="ClpP/crotonase-like_dom_sf"/>
</dbReference>
<sequence>MSAVSASFSIDRDSHIARIRISRPERRNMIDIATGRLICDFLDQVDDDDDITAVLLSGEGPDLSAGWDVADVWSMYIDAPGGAVKKVPSQRARLIAVADNWWGPRGLYSRLLHCRKVTILEAQGDCLETGLFFALCCDLTIAAENARFGCPRWHTLGADGDLSLLIAAVGLKRAKDLMYTAVPWTASQALDYGLVDWLVPADELTAKAVEIAKMCASIMRDGIVSEKYALFASLEKMGVGLSFAAATIVASSLSNIHFQPAEFNFLAEVKRAGEASAVAASRARLDQISTGKD</sequence>
<reference evidence="2" key="1">
    <citation type="submission" date="2020-05" db="EMBL/GenBank/DDBJ databases">
        <authorList>
            <person name="Chiriac C."/>
            <person name="Salcher M."/>
            <person name="Ghai R."/>
            <person name="Kavagutti S V."/>
        </authorList>
    </citation>
    <scope>NUCLEOTIDE SEQUENCE</scope>
</reference>
<dbReference type="Pfam" id="PF00378">
    <property type="entry name" value="ECH_1"/>
    <property type="match status" value="1"/>
</dbReference>
<comment type="similarity">
    <text evidence="1">Belongs to the enoyl-CoA hydratase/isomerase family.</text>
</comment>
<name>A0A6J7KFM6_9ZZZZ</name>
<organism evidence="2">
    <name type="scientific">freshwater metagenome</name>
    <dbReference type="NCBI Taxonomy" id="449393"/>
    <lineage>
        <taxon>unclassified sequences</taxon>
        <taxon>metagenomes</taxon>
        <taxon>ecological metagenomes</taxon>
    </lineage>
</organism>
<dbReference type="InterPro" id="IPR001753">
    <property type="entry name" value="Enoyl-CoA_hydra/iso"/>
</dbReference>
<evidence type="ECO:0000256" key="1">
    <source>
        <dbReference type="ARBA" id="ARBA00005254"/>
    </source>
</evidence>
<dbReference type="SUPFAM" id="SSF52096">
    <property type="entry name" value="ClpP/crotonase"/>
    <property type="match status" value="1"/>
</dbReference>
<accession>A0A6J7KFM6</accession>
<dbReference type="CDD" id="cd06558">
    <property type="entry name" value="crotonase-like"/>
    <property type="match status" value="1"/>
</dbReference>
<dbReference type="AlphaFoldDB" id="A0A6J7KFM6"/>
<proteinExistence type="inferred from homology"/>
<dbReference type="PANTHER" id="PTHR43802:SF1">
    <property type="entry name" value="IP11341P-RELATED"/>
    <property type="match status" value="1"/>
</dbReference>
<dbReference type="EMBL" id="CAFBNE010000050">
    <property type="protein sequence ID" value="CAB4952972.1"/>
    <property type="molecule type" value="Genomic_DNA"/>
</dbReference>
<gene>
    <name evidence="2" type="ORF">UFOPK3772_01671</name>
</gene>
<dbReference type="PANTHER" id="PTHR43802">
    <property type="entry name" value="ENOYL-COA HYDRATASE"/>
    <property type="match status" value="1"/>
</dbReference>
<protein>
    <submittedName>
        <fullName evidence="2">Unannotated protein</fullName>
    </submittedName>
</protein>
<evidence type="ECO:0000313" key="2">
    <source>
        <dbReference type="EMBL" id="CAB4952972.1"/>
    </source>
</evidence>
<dbReference type="Gene3D" id="3.90.226.10">
    <property type="entry name" value="2-enoyl-CoA Hydratase, Chain A, domain 1"/>
    <property type="match status" value="1"/>
</dbReference>